<evidence type="ECO:0000256" key="9">
    <source>
        <dbReference type="ARBA" id="ARBA00023065"/>
    </source>
</evidence>
<keyword evidence="8 12" id="KW-1133">Transmembrane helix</keyword>
<dbReference type="PRINTS" id="PR00169">
    <property type="entry name" value="KCHANNEL"/>
</dbReference>
<dbReference type="SUPFAM" id="SSF81324">
    <property type="entry name" value="Voltage-gated potassium channels"/>
    <property type="match status" value="1"/>
</dbReference>
<dbReference type="AlphaFoldDB" id="A0A379CCF1"/>
<reference evidence="14 15" key="1">
    <citation type="submission" date="2018-06" db="EMBL/GenBank/DDBJ databases">
        <authorList>
            <consortium name="Pathogen Informatics"/>
            <person name="Doyle S."/>
        </authorList>
    </citation>
    <scope>NUCLEOTIDE SEQUENCE [LARGE SCALE GENOMIC DNA]</scope>
    <source>
        <strain evidence="14 15">NCTC12872</strain>
    </source>
</reference>
<dbReference type="InterPro" id="IPR028325">
    <property type="entry name" value="VG_K_chnl"/>
</dbReference>
<dbReference type="PANTHER" id="PTHR11537:SF254">
    <property type="entry name" value="POTASSIUM VOLTAGE-GATED CHANNEL PROTEIN SHAB"/>
    <property type="match status" value="1"/>
</dbReference>
<protein>
    <submittedName>
        <fullName evidence="14">MlotiK1 channel</fullName>
    </submittedName>
</protein>
<feature type="transmembrane region" description="Helical" evidence="12">
    <location>
        <begin position="25"/>
        <end position="43"/>
    </location>
</feature>
<feature type="transmembrane region" description="Helical" evidence="12">
    <location>
        <begin position="190"/>
        <end position="212"/>
    </location>
</feature>
<evidence type="ECO:0000313" key="15">
    <source>
        <dbReference type="Proteomes" id="UP000255417"/>
    </source>
</evidence>
<dbReference type="Proteomes" id="UP000255417">
    <property type="component" value="Unassembled WGS sequence"/>
</dbReference>
<keyword evidence="11" id="KW-0407">Ion channel</keyword>
<evidence type="ECO:0000313" key="14">
    <source>
        <dbReference type="EMBL" id="SUB59838.1"/>
    </source>
</evidence>
<dbReference type="GO" id="GO:0008076">
    <property type="term" value="C:voltage-gated potassium channel complex"/>
    <property type="evidence" value="ECO:0007669"/>
    <property type="project" value="InterPro"/>
</dbReference>
<dbReference type="InterPro" id="IPR027359">
    <property type="entry name" value="Volt_channel_dom_sf"/>
</dbReference>
<evidence type="ECO:0000256" key="1">
    <source>
        <dbReference type="ARBA" id="ARBA00004141"/>
    </source>
</evidence>
<organism evidence="14 15">
    <name type="scientific">Phocoenobacter uteri</name>
    <dbReference type="NCBI Taxonomy" id="146806"/>
    <lineage>
        <taxon>Bacteria</taxon>
        <taxon>Pseudomonadati</taxon>
        <taxon>Pseudomonadota</taxon>
        <taxon>Gammaproteobacteria</taxon>
        <taxon>Pasteurellales</taxon>
        <taxon>Pasteurellaceae</taxon>
        <taxon>Phocoenobacter</taxon>
    </lineage>
</organism>
<feature type="transmembrane region" description="Helical" evidence="12">
    <location>
        <begin position="55"/>
        <end position="74"/>
    </location>
</feature>
<keyword evidence="7" id="KW-0630">Potassium</keyword>
<keyword evidence="10 12" id="KW-0472">Membrane</keyword>
<evidence type="ECO:0000256" key="3">
    <source>
        <dbReference type="ARBA" id="ARBA00022538"/>
    </source>
</evidence>
<evidence type="ECO:0000256" key="2">
    <source>
        <dbReference type="ARBA" id="ARBA00022448"/>
    </source>
</evidence>
<sequence length="318" mass="36374">MTSNKVNQILFNALTPSNGGRLSKIVNGIIISTILITVVSIILESEPSIRIQYSHWFYCIEIGSTLLFTLEYIARLYVIPLDKEYCHLSPFKARLKYATSFFSVIDLLAIIPFIVSFFFVDLRILRLLRLVRIFKLTRYNTAMNTLLSVIKQEANAFLSVIFILMIILVIAASGVYYFERTAQPEHFGSILKSMWWAMVTLTTVGYGDVFPITPMGKLFSSVIMVMGIGLVALPAGILASGFSDKLHKNQDQYRKAVKISLRDGKISKIERELLKDIQLKNNLSDEEAEDIERMEYQRIEEEHYKHCPHCGKSLEHQF</sequence>
<accession>A0A379CCF1</accession>
<dbReference type="OrthoDB" id="9799090at2"/>
<evidence type="ECO:0000259" key="13">
    <source>
        <dbReference type="Pfam" id="PF00520"/>
    </source>
</evidence>
<keyword evidence="6" id="KW-0851">Voltage-gated channel</keyword>
<evidence type="ECO:0000256" key="5">
    <source>
        <dbReference type="ARBA" id="ARBA00022826"/>
    </source>
</evidence>
<evidence type="ECO:0000256" key="4">
    <source>
        <dbReference type="ARBA" id="ARBA00022692"/>
    </source>
</evidence>
<dbReference type="Gene3D" id="1.20.120.350">
    <property type="entry name" value="Voltage-gated potassium channels. Chain C"/>
    <property type="match status" value="1"/>
</dbReference>
<evidence type="ECO:0000256" key="7">
    <source>
        <dbReference type="ARBA" id="ARBA00022958"/>
    </source>
</evidence>
<dbReference type="InterPro" id="IPR005821">
    <property type="entry name" value="Ion_trans_dom"/>
</dbReference>
<comment type="subcellular location">
    <subcellularLocation>
        <location evidence="1">Membrane</location>
        <topology evidence="1">Multi-pass membrane protein</topology>
    </subcellularLocation>
</comment>
<feature type="transmembrane region" description="Helical" evidence="12">
    <location>
        <begin position="218"/>
        <end position="239"/>
    </location>
</feature>
<feature type="transmembrane region" description="Helical" evidence="12">
    <location>
        <begin position="156"/>
        <end position="178"/>
    </location>
</feature>
<evidence type="ECO:0000256" key="8">
    <source>
        <dbReference type="ARBA" id="ARBA00022989"/>
    </source>
</evidence>
<dbReference type="EMBL" id="UGTA01000001">
    <property type="protein sequence ID" value="SUB59838.1"/>
    <property type="molecule type" value="Genomic_DNA"/>
</dbReference>
<dbReference type="GO" id="GO:0005249">
    <property type="term" value="F:voltage-gated potassium channel activity"/>
    <property type="evidence" value="ECO:0007669"/>
    <property type="project" value="InterPro"/>
</dbReference>
<dbReference type="GO" id="GO:0001508">
    <property type="term" value="P:action potential"/>
    <property type="evidence" value="ECO:0007669"/>
    <property type="project" value="TreeGrafter"/>
</dbReference>
<dbReference type="Gene3D" id="1.10.287.70">
    <property type="match status" value="1"/>
</dbReference>
<feature type="domain" description="Ion transport" evidence="13">
    <location>
        <begin position="24"/>
        <end position="244"/>
    </location>
</feature>
<keyword evidence="15" id="KW-1185">Reference proteome</keyword>
<keyword evidence="2" id="KW-0813">Transport</keyword>
<evidence type="ECO:0000256" key="12">
    <source>
        <dbReference type="SAM" id="Phobius"/>
    </source>
</evidence>
<keyword evidence="4 12" id="KW-0812">Transmembrane</keyword>
<dbReference type="FunFam" id="1.10.287.70:FF:000028">
    <property type="entry name" value="potassium voltage-gated channel subfamily D member 3"/>
    <property type="match status" value="1"/>
</dbReference>
<name>A0A379CCF1_9PAST</name>
<evidence type="ECO:0000256" key="6">
    <source>
        <dbReference type="ARBA" id="ARBA00022882"/>
    </source>
</evidence>
<keyword evidence="9" id="KW-0406">Ion transport</keyword>
<keyword evidence="5" id="KW-0631">Potassium channel</keyword>
<dbReference type="Pfam" id="PF00520">
    <property type="entry name" value="Ion_trans"/>
    <property type="match status" value="1"/>
</dbReference>
<dbReference type="RefSeq" id="WP_115316288.1">
    <property type="nucleotide sequence ID" value="NZ_LWIF01000001.1"/>
</dbReference>
<proteinExistence type="predicted"/>
<evidence type="ECO:0000256" key="10">
    <source>
        <dbReference type="ARBA" id="ARBA00023136"/>
    </source>
</evidence>
<dbReference type="PANTHER" id="PTHR11537">
    <property type="entry name" value="VOLTAGE-GATED POTASSIUM CHANNEL"/>
    <property type="match status" value="1"/>
</dbReference>
<keyword evidence="3" id="KW-0633">Potassium transport</keyword>
<feature type="transmembrane region" description="Helical" evidence="12">
    <location>
        <begin position="95"/>
        <end position="120"/>
    </location>
</feature>
<gene>
    <name evidence="14" type="ORF">NCTC12872_01889</name>
</gene>
<evidence type="ECO:0000256" key="11">
    <source>
        <dbReference type="ARBA" id="ARBA00023303"/>
    </source>
</evidence>